<dbReference type="InterPro" id="IPR006151">
    <property type="entry name" value="Shikm_DH/Glu-tRNA_Rdtase"/>
</dbReference>
<dbReference type="InterPro" id="IPR011342">
    <property type="entry name" value="Shikimate_DH"/>
</dbReference>
<evidence type="ECO:0000256" key="7">
    <source>
        <dbReference type="ARBA" id="ARBA00049442"/>
    </source>
</evidence>
<dbReference type="PANTHER" id="PTHR21089">
    <property type="entry name" value="SHIKIMATE DEHYDROGENASE"/>
    <property type="match status" value="1"/>
</dbReference>
<accession>A0A916K7H5</accession>
<gene>
    <name evidence="8 12" type="primary">aroE</name>
    <name evidence="12" type="ORF">PAESOLCIP111_04080</name>
</gene>
<feature type="active site" description="Proton acceptor" evidence="8">
    <location>
        <position position="111"/>
    </location>
</feature>
<dbReference type="GO" id="GO:0004764">
    <property type="term" value="F:shikimate 3-dehydrogenase (NADP+) activity"/>
    <property type="evidence" value="ECO:0007669"/>
    <property type="project" value="UniProtKB-UniRule"/>
</dbReference>
<dbReference type="GO" id="GO:0008652">
    <property type="term" value="P:amino acid biosynthetic process"/>
    <property type="evidence" value="ECO:0007669"/>
    <property type="project" value="UniProtKB-KW"/>
</dbReference>
<dbReference type="EC" id="1.1.1.25" evidence="2 8"/>
<evidence type="ECO:0000256" key="6">
    <source>
        <dbReference type="ARBA" id="ARBA00023141"/>
    </source>
</evidence>
<organism evidence="12 13">
    <name type="scientific">Paenibacillus solanacearum</name>
    <dbReference type="NCBI Taxonomy" id="2048548"/>
    <lineage>
        <taxon>Bacteria</taxon>
        <taxon>Bacillati</taxon>
        <taxon>Bacillota</taxon>
        <taxon>Bacilli</taxon>
        <taxon>Bacillales</taxon>
        <taxon>Paenibacillaceae</taxon>
        <taxon>Paenibacillus</taxon>
    </lineage>
</organism>
<dbReference type="InterPro" id="IPR022893">
    <property type="entry name" value="Shikimate_DH_fam"/>
</dbReference>
<feature type="domain" description="Shikimate dehydrogenase substrate binding N-terminal" evidence="10">
    <location>
        <begin position="52"/>
        <end position="134"/>
    </location>
</feature>
<sequence length="326" mass="35739">MRPKVSRSLCASRSFNAGQAPLRDIRSLTEERERKRAMGKHKLDSHTILYGVFGDPVRHSKSPIMLNRAFEFAGLNAAYAAFHILPGTLKDAVAGIRALQFRGVNVTIPHKIEVMSYLDEIDEGARVIGAVNTIVNDNGRLIGYNTDGIGYVRSLKEETGVELKGRKVLMIGAGGAARGVGYALAKEGIEHMYIENRTREKAEELAKSMSSFCSLSAIGMDEVDRVCDEAVLIVNNKSVGMYPNVDEVPMDTSLIRAGTVVSDLVYTPPLTRFLREARDLRGATIHSGLGMFIYQGAYAFEYWTGQPAPIEAMREAVVQSFAESSS</sequence>
<keyword evidence="6 8" id="KW-0057">Aromatic amino acid biosynthesis</keyword>
<dbReference type="Pfam" id="PF08501">
    <property type="entry name" value="Shikimate_dh_N"/>
    <property type="match status" value="1"/>
</dbReference>
<evidence type="ECO:0000259" key="10">
    <source>
        <dbReference type="Pfam" id="PF08501"/>
    </source>
</evidence>
<keyword evidence="4 8" id="KW-0521">NADP</keyword>
<dbReference type="EMBL" id="CAJVAS010000020">
    <property type="protein sequence ID" value="CAG7639892.1"/>
    <property type="molecule type" value="Genomic_DNA"/>
</dbReference>
<evidence type="ECO:0000256" key="2">
    <source>
        <dbReference type="ARBA" id="ARBA00012962"/>
    </source>
</evidence>
<evidence type="ECO:0000256" key="1">
    <source>
        <dbReference type="ARBA" id="ARBA00004871"/>
    </source>
</evidence>
<dbReference type="Pfam" id="PF01488">
    <property type="entry name" value="Shikimate_DH"/>
    <property type="match status" value="1"/>
</dbReference>
<dbReference type="GO" id="GO:0050661">
    <property type="term" value="F:NADP binding"/>
    <property type="evidence" value="ECO:0007669"/>
    <property type="project" value="InterPro"/>
</dbReference>
<dbReference type="AlphaFoldDB" id="A0A916K7H5"/>
<feature type="binding site" evidence="8">
    <location>
        <position position="264"/>
    </location>
    <ligand>
        <name>NADP(+)</name>
        <dbReference type="ChEBI" id="CHEBI:58349"/>
    </ligand>
</feature>
<feature type="binding site" evidence="8">
    <location>
        <position position="107"/>
    </location>
    <ligand>
        <name>shikimate</name>
        <dbReference type="ChEBI" id="CHEBI:36208"/>
    </ligand>
</feature>
<dbReference type="HAMAP" id="MF_00222">
    <property type="entry name" value="Shikimate_DH_AroE"/>
    <property type="match status" value="1"/>
</dbReference>
<feature type="binding site" evidence="8">
    <location>
        <position position="123"/>
    </location>
    <ligand>
        <name>NADP(+)</name>
        <dbReference type="ChEBI" id="CHEBI:58349"/>
    </ligand>
</feature>
<keyword evidence="13" id="KW-1185">Reference proteome</keyword>
<keyword evidence="5 8" id="KW-0560">Oxidoreductase</keyword>
<evidence type="ECO:0000256" key="5">
    <source>
        <dbReference type="ARBA" id="ARBA00023002"/>
    </source>
</evidence>
<comment type="caution">
    <text evidence="12">The sequence shown here is derived from an EMBL/GenBank/DDBJ whole genome shotgun (WGS) entry which is preliminary data.</text>
</comment>
<feature type="binding site" evidence="8">
    <location>
        <position position="147"/>
    </location>
    <ligand>
        <name>shikimate</name>
        <dbReference type="ChEBI" id="CHEBI:36208"/>
    </ligand>
</feature>
<comment type="pathway">
    <text evidence="1 8">Metabolic intermediate biosynthesis; chorismate biosynthesis; chorismate from D-erythrose 4-phosphate and phosphoenolpyruvate: step 4/7.</text>
</comment>
<feature type="binding site" evidence="8">
    <location>
        <position position="132"/>
    </location>
    <ligand>
        <name>shikimate</name>
        <dbReference type="ChEBI" id="CHEBI:36208"/>
    </ligand>
</feature>
<evidence type="ECO:0000313" key="12">
    <source>
        <dbReference type="EMBL" id="CAG7639892.1"/>
    </source>
</evidence>
<feature type="binding site" evidence="8">
    <location>
        <begin position="196"/>
        <end position="201"/>
    </location>
    <ligand>
        <name>NADP(+)</name>
        <dbReference type="ChEBI" id="CHEBI:58349"/>
    </ligand>
</feature>
<comment type="subunit">
    <text evidence="8">Homodimer.</text>
</comment>
<evidence type="ECO:0000256" key="8">
    <source>
        <dbReference type="HAMAP-Rule" id="MF_00222"/>
    </source>
</evidence>
<dbReference type="InterPro" id="IPR013708">
    <property type="entry name" value="Shikimate_DH-bd_N"/>
</dbReference>
<comment type="catalytic activity">
    <reaction evidence="7 8">
        <text>shikimate + NADP(+) = 3-dehydroshikimate + NADPH + H(+)</text>
        <dbReference type="Rhea" id="RHEA:17737"/>
        <dbReference type="ChEBI" id="CHEBI:15378"/>
        <dbReference type="ChEBI" id="CHEBI:16630"/>
        <dbReference type="ChEBI" id="CHEBI:36208"/>
        <dbReference type="ChEBI" id="CHEBI:57783"/>
        <dbReference type="ChEBI" id="CHEBI:58349"/>
        <dbReference type="EC" id="1.1.1.25"/>
    </reaction>
</comment>
<dbReference type="PANTHER" id="PTHR21089:SF1">
    <property type="entry name" value="BIFUNCTIONAL 3-DEHYDROQUINATE DEHYDRATASE_SHIKIMATE DEHYDROGENASE, CHLOROPLASTIC"/>
    <property type="match status" value="1"/>
</dbReference>
<keyword evidence="3 8" id="KW-0028">Amino-acid biosynthesis</keyword>
<dbReference type="GO" id="GO:0009073">
    <property type="term" value="P:aromatic amino acid family biosynthetic process"/>
    <property type="evidence" value="ECO:0007669"/>
    <property type="project" value="UniProtKB-KW"/>
</dbReference>
<proteinExistence type="inferred from homology"/>
<feature type="domain" description="Quinate/shikimate 5-dehydrogenase/glutamyl-tRNA reductase" evidence="9">
    <location>
        <begin position="161"/>
        <end position="231"/>
    </location>
</feature>
<dbReference type="GO" id="GO:0009423">
    <property type="term" value="P:chorismate biosynthetic process"/>
    <property type="evidence" value="ECO:0007669"/>
    <property type="project" value="UniProtKB-UniRule"/>
</dbReference>
<dbReference type="Pfam" id="PF18317">
    <property type="entry name" value="SDH_C"/>
    <property type="match status" value="1"/>
</dbReference>
<comment type="similarity">
    <text evidence="8">Belongs to the shikimate dehydrogenase family.</text>
</comment>
<feature type="binding site" evidence="8">
    <location>
        <begin position="172"/>
        <end position="176"/>
    </location>
    <ligand>
        <name>NADP(+)</name>
        <dbReference type="ChEBI" id="CHEBI:58349"/>
    </ligand>
</feature>
<evidence type="ECO:0000256" key="3">
    <source>
        <dbReference type="ARBA" id="ARBA00022605"/>
    </source>
</evidence>
<feature type="binding site" evidence="8">
    <location>
        <position position="295"/>
    </location>
    <ligand>
        <name>shikimate</name>
        <dbReference type="ChEBI" id="CHEBI:36208"/>
    </ligand>
</feature>
<name>A0A916K7H5_9BACL</name>
<dbReference type="CDD" id="cd01065">
    <property type="entry name" value="NAD_bind_Shikimate_DH"/>
    <property type="match status" value="1"/>
</dbReference>
<feature type="binding site" evidence="8">
    <location>
        <position position="266"/>
    </location>
    <ligand>
        <name>shikimate</name>
        <dbReference type="ChEBI" id="CHEBI:36208"/>
    </ligand>
</feature>
<evidence type="ECO:0000259" key="9">
    <source>
        <dbReference type="Pfam" id="PF01488"/>
    </source>
</evidence>
<feature type="binding site" evidence="8">
    <location>
        <begin position="60"/>
        <end position="62"/>
    </location>
    <ligand>
        <name>shikimate</name>
        <dbReference type="ChEBI" id="CHEBI:36208"/>
    </ligand>
</feature>
<reference evidence="12" key="1">
    <citation type="submission" date="2021-06" db="EMBL/GenBank/DDBJ databases">
        <authorList>
            <person name="Criscuolo A."/>
        </authorList>
    </citation>
    <scope>NUCLEOTIDE SEQUENCE</scope>
    <source>
        <strain evidence="12">CIP111600</strain>
    </source>
</reference>
<evidence type="ECO:0000313" key="13">
    <source>
        <dbReference type="Proteomes" id="UP000693672"/>
    </source>
</evidence>
<comment type="function">
    <text evidence="8">Involved in the biosynthesis of the chorismate, which leads to the biosynthesis of aromatic amino acids. Catalyzes the reversible NADPH linked reduction of 3-dehydroshikimate (DHSA) to yield shikimate (SA).</text>
</comment>
<dbReference type="NCBIfam" id="NF001319">
    <property type="entry name" value="PRK00258.3-3"/>
    <property type="match status" value="1"/>
</dbReference>
<dbReference type="NCBIfam" id="TIGR00507">
    <property type="entry name" value="aroE"/>
    <property type="match status" value="1"/>
</dbReference>
<dbReference type="InterPro" id="IPR041121">
    <property type="entry name" value="SDH_C"/>
</dbReference>
<dbReference type="FunFam" id="3.40.50.10860:FF:000004">
    <property type="entry name" value="Quinate/shikimate dehydrogenase"/>
    <property type="match status" value="1"/>
</dbReference>
<dbReference type="GO" id="GO:0019632">
    <property type="term" value="P:shikimate metabolic process"/>
    <property type="evidence" value="ECO:0007669"/>
    <property type="project" value="InterPro"/>
</dbReference>
<feature type="domain" description="SDH C-terminal" evidence="11">
    <location>
        <begin position="288"/>
        <end position="317"/>
    </location>
</feature>
<evidence type="ECO:0000256" key="4">
    <source>
        <dbReference type="ARBA" id="ARBA00022857"/>
    </source>
</evidence>
<protein>
    <recommendedName>
        <fullName evidence="2 8">Shikimate dehydrogenase (NADP(+))</fullName>
        <shortName evidence="8">SDH</shortName>
        <ecNumber evidence="2 8">1.1.1.25</ecNumber>
    </recommendedName>
</protein>
<dbReference type="Proteomes" id="UP000693672">
    <property type="component" value="Unassembled WGS sequence"/>
</dbReference>
<feature type="binding site" evidence="8">
    <location>
        <position position="288"/>
    </location>
    <ligand>
        <name>NADP(+)</name>
        <dbReference type="ChEBI" id="CHEBI:58349"/>
    </ligand>
</feature>
<evidence type="ECO:0000259" key="11">
    <source>
        <dbReference type="Pfam" id="PF18317"/>
    </source>
</evidence>